<sequence length="434" mass="45883">MRAYELIKAKRDGQVLDGQHIRAFIDAYTKGDVTDYQMSAMCMAVFFRGLNPVELGAWTRAMLESGEVLDLSETKGIKVDKHSTGGVGDKVSLSLAPLAAACGVPVPMISGRGLGHTGGTLDKLESIPGFRVDLSVQDYRRLVKDIGCCLIGQTATLAPADKKLYALRDVTATVDCIPLIASSIMSKKMAEGIDALVLDVKVGSGAFMKTIDDARTLATTMIGIGKEMKKKVVALLTDMDQPLGNTVGNSLEVIEAVEMLRGNAPFDYTEITLALTGEMLVLGGKAPDAKAARKLMEEAMKSGAAEKKLCEIVEAQGGNPDAIRDLSKLPRAARTIAVKAPTDGVVTAIASEALGLAAMTLGAGRAKASDVIDPAVGFVLEKKVGQAVKAGEPLVTMHVNDESRVKEVTDRVIAAYTFGEVAPAVRPLVLERLE</sequence>
<dbReference type="NCBIfam" id="TIGR02644">
    <property type="entry name" value="Y_phosphoryl"/>
    <property type="match status" value="1"/>
</dbReference>
<dbReference type="InterPro" id="IPR036320">
    <property type="entry name" value="Glycosyl_Trfase_fam3_N_dom_sf"/>
</dbReference>
<comment type="caution">
    <text evidence="8">The sequence shown here is derived from an EMBL/GenBank/DDBJ whole genome shotgun (WGS) entry which is preliminary data.</text>
</comment>
<dbReference type="SUPFAM" id="SSF52418">
    <property type="entry name" value="Nucleoside phosphorylase/phosphoribosyltransferase catalytic domain"/>
    <property type="match status" value="1"/>
</dbReference>
<evidence type="ECO:0000256" key="2">
    <source>
        <dbReference type="ARBA" id="ARBA00011738"/>
    </source>
</evidence>
<dbReference type="InterPro" id="IPR035902">
    <property type="entry name" value="Nuc_phospho_transferase"/>
</dbReference>
<dbReference type="GO" id="GO:0005829">
    <property type="term" value="C:cytosol"/>
    <property type="evidence" value="ECO:0007669"/>
    <property type="project" value="TreeGrafter"/>
</dbReference>
<dbReference type="PIRSF" id="PIRSF000478">
    <property type="entry name" value="TP_PyNP"/>
    <property type="match status" value="1"/>
</dbReference>
<dbReference type="InterPro" id="IPR017872">
    <property type="entry name" value="Pyrmidine_PPase_CS"/>
</dbReference>
<dbReference type="GO" id="GO:0004645">
    <property type="term" value="F:1,4-alpha-oligoglucan phosphorylase activity"/>
    <property type="evidence" value="ECO:0007669"/>
    <property type="project" value="InterPro"/>
</dbReference>
<evidence type="ECO:0000259" key="7">
    <source>
        <dbReference type="SMART" id="SM00941"/>
    </source>
</evidence>
<dbReference type="EC" id="2.4.2.4" evidence="3"/>
<accession>A0A2W5UNH8</accession>
<gene>
    <name evidence="8" type="ORF">DI536_33445</name>
</gene>
<feature type="domain" description="Pyrimidine nucleoside phosphorylase C-terminal" evidence="7">
    <location>
        <begin position="345"/>
        <end position="419"/>
    </location>
</feature>
<evidence type="ECO:0000313" key="9">
    <source>
        <dbReference type="Proteomes" id="UP000249061"/>
    </source>
</evidence>
<dbReference type="InterPro" id="IPR036566">
    <property type="entry name" value="PYNP-like_C_sf"/>
</dbReference>
<dbReference type="FunFam" id="3.40.1030.10:FF:000003">
    <property type="entry name" value="Pyrimidine-nucleoside phosphorylase"/>
    <property type="match status" value="1"/>
</dbReference>
<dbReference type="GO" id="GO:0006206">
    <property type="term" value="P:pyrimidine nucleobase metabolic process"/>
    <property type="evidence" value="ECO:0007669"/>
    <property type="project" value="InterPro"/>
</dbReference>
<dbReference type="SUPFAM" id="SSF47648">
    <property type="entry name" value="Nucleoside phosphorylase/phosphoribosyltransferase N-terminal domain"/>
    <property type="match status" value="1"/>
</dbReference>
<dbReference type="PANTHER" id="PTHR10515:SF0">
    <property type="entry name" value="THYMIDINE PHOSPHORYLASE"/>
    <property type="match status" value="1"/>
</dbReference>
<dbReference type="Gene3D" id="3.90.1170.30">
    <property type="entry name" value="Pyrimidine nucleoside phosphorylase-like, C-terminal domain"/>
    <property type="match status" value="1"/>
</dbReference>
<organism evidence="8 9">
    <name type="scientific">Archangium gephyra</name>
    <dbReference type="NCBI Taxonomy" id="48"/>
    <lineage>
        <taxon>Bacteria</taxon>
        <taxon>Pseudomonadati</taxon>
        <taxon>Myxococcota</taxon>
        <taxon>Myxococcia</taxon>
        <taxon>Myxococcales</taxon>
        <taxon>Cystobacterineae</taxon>
        <taxon>Archangiaceae</taxon>
        <taxon>Archangium</taxon>
    </lineage>
</organism>
<evidence type="ECO:0000256" key="6">
    <source>
        <dbReference type="ARBA" id="ARBA00048550"/>
    </source>
</evidence>
<comment type="catalytic activity">
    <reaction evidence="6">
        <text>thymidine + phosphate = 2-deoxy-alpha-D-ribose 1-phosphate + thymine</text>
        <dbReference type="Rhea" id="RHEA:16037"/>
        <dbReference type="ChEBI" id="CHEBI:17748"/>
        <dbReference type="ChEBI" id="CHEBI:17821"/>
        <dbReference type="ChEBI" id="CHEBI:43474"/>
        <dbReference type="ChEBI" id="CHEBI:57259"/>
        <dbReference type="EC" id="2.4.2.4"/>
    </reaction>
</comment>
<dbReference type="NCBIfam" id="NF004490">
    <property type="entry name" value="PRK05820.1"/>
    <property type="match status" value="1"/>
</dbReference>
<dbReference type="InterPro" id="IPR000053">
    <property type="entry name" value="Thymidine/pyrmidine_PPase"/>
</dbReference>
<evidence type="ECO:0000256" key="3">
    <source>
        <dbReference type="ARBA" id="ARBA00011892"/>
    </source>
</evidence>
<dbReference type="GO" id="GO:0009032">
    <property type="term" value="F:thymidine phosphorylase activity"/>
    <property type="evidence" value="ECO:0007669"/>
    <property type="project" value="UniProtKB-EC"/>
</dbReference>
<dbReference type="SMART" id="SM00941">
    <property type="entry name" value="PYNP_C"/>
    <property type="match status" value="1"/>
</dbReference>
<keyword evidence="4" id="KW-0328">Glycosyltransferase</keyword>
<reference evidence="8 9" key="1">
    <citation type="submission" date="2017-08" db="EMBL/GenBank/DDBJ databases">
        <title>Infants hospitalized years apart are colonized by the same room-sourced microbial strains.</title>
        <authorList>
            <person name="Brooks B."/>
            <person name="Olm M.R."/>
            <person name="Firek B.A."/>
            <person name="Baker R."/>
            <person name="Thomas B.C."/>
            <person name="Morowitz M.J."/>
            <person name="Banfield J.F."/>
        </authorList>
    </citation>
    <scope>NUCLEOTIDE SEQUENCE [LARGE SCALE GENOMIC DNA]</scope>
    <source>
        <strain evidence="8">S2_003_000_R2_14</strain>
    </source>
</reference>
<dbReference type="GO" id="GO:0006213">
    <property type="term" value="P:pyrimidine nucleoside metabolic process"/>
    <property type="evidence" value="ECO:0007669"/>
    <property type="project" value="InterPro"/>
</dbReference>
<evidence type="ECO:0000256" key="1">
    <source>
        <dbReference type="ARBA" id="ARBA00006915"/>
    </source>
</evidence>
<dbReference type="Pfam" id="PF00591">
    <property type="entry name" value="Glycos_transf_3"/>
    <property type="match status" value="1"/>
</dbReference>
<dbReference type="PANTHER" id="PTHR10515">
    <property type="entry name" value="THYMIDINE PHOSPHORYLASE"/>
    <property type="match status" value="1"/>
</dbReference>
<proteinExistence type="inferred from homology"/>
<evidence type="ECO:0000256" key="5">
    <source>
        <dbReference type="ARBA" id="ARBA00022679"/>
    </source>
</evidence>
<dbReference type="PROSITE" id="PS00647">
    <property type="entry name" value="THYMID_PHOSPHORYLASE"/>
    <property type="match status" value="1"/>
</dbReference>
<comment type="similarity">
    <text evidence="1">Belongs to the thymidine/pyrimidine-nucleoside phosphorylase family.</text>
</comment>
<dbReference type="Gene3D" id="3.40.1030.10">
    <property type="entry name" value="Nucleoside phosphorylase/phosphoribosyltransferase catalytic domain"/>
    <property type="match status" value="1"/>
</dbReference>
<evidence type="ECO:0000313" key="8">
    <source>
        <dbReference type="EMBL" id="PZR04854.1"/>
    </source>
</evidence>
<dbReference type="InterPro" id="IPR017459">
    <property type="entry name" value="Glycosyl_Trfase_fam3_N_dom"/>
</dbReference>
<dbReference type="InterPro" id="IPR018090">
    <property type="entry name" value="Pyrmidine_PPas_bac/euk"/>
</dbReference>
<dbReference type="Gene3D" id="1.20.970.10">
    <property type="entry name" value="Transferase, Pyrimidine Nucleoside Phosphorylase, Chain C"/>
    <property type="match status" value="1"/>
</dbReference>
<name>A0A2W5UNH8_9BACT</name>
<dbReference type="SUPFAM" id="SSF54680">
    <property type="entry name" value="Pyrimidine nucleoside phosphorylase C-terminal domain"/>
    <property type="match status" value="1"/>
</dbReference>
<dbReference type="InterPro" id="IPR013102">
    <property type="entry name" value="PYNP_C"/>
</dbReference>
<dbReference type="EMBL" id="QFQP01000051">
    <property type="protein sequence ID" value="PZR04854.1"/>
    <property type="molecule type" value="Genomic_DNA"/>
</dbReference>
<keyword evidence="5" id="KW-0808">Transferase</keyword>
<dbReference type="Pfam" id="PF07831">
    <property type="entry name" value="PYNP_C"/>
    <property type="match status" value="1"/>
</dbReference>
<protein>
    <recommendedName>
        <fullName evidence="3">thymidine phosphorylase</fullName>
        <ecNumber evidence="3">2.4.2.4</ecNumber>
    </recommendedName>
</protein>
<dbReference type="AlphaFoldDB" id="A0A2W5UNH8"/>
<dbReference type="Pfam" id="PF02885">
    <property type="entry name" value="Glycos_trans_3N"/>
    <property type="match status" value="1"/>
</dbReference>
<comment type="subunit">
    <text evidence="2">Homodimer.</text>
</comment>
<evidence type="ECO:0000256" key="4">
    <source>
        <dbReference type="ARBA" id="ARBA00022676"/>
    </source>
</evidence>
<dbReference type="Proteomes" id="UP000249061">
    <property type="component" value="Unassembled WGS sequence"/>
</dbReference>
<dbReference type="InterPro" id="IPR000312">
    <property type="entry name" value="Glycosyl_Trfase_fam3"/>
</dbReference>